<evidence type="ECO:0000259" key="2">
    <source>
        <dbReference type="PROSITE" id="PS50010"/>
    </source>
</evidence>
<dbReference type="InterPro" id="IPR035899">
    <property type="entry name" value="DBL_dom_sf"/>
</dbReference>
<dbReference type="EMBL" id="LWCA01000369">
    <property type="protein sequence ID" value="OAF68906.1"/>
    <property type="molecule type" value="Genomic_DNA"/>
</dbReference>
<gene>
    <name evidence="3" type="ORF">A3Q56_03350</name>
</gene>
<dbReference type="OrthoDB" id="10256089at2759"/>
<feature type="domain" description="DH" evidence="2">
    <location>
        <begin position="154"/>
        <end position="331"/>
    </location>
</feature>
<keyword evidence="1" id="KW-0344">Guanine-nucleotide releasing factor</keyword>
<dbReference type="GO" id="GO:0005737">
    <property type="term" value="C:cytoplasm"/>
    <property type="evidence" value="ECO:0007669"/>
    <property type="project" value="TreeGrafter"/>
</dbReference>
<dbReference type="InterPro" id="IPR000219">
    <property type="entry name" value="DH_dom"/>
</dbReference>
<evidence type="ECO:0000256" key="1">
    <source>
        <dbReference type="ARBA" id="ARBA00022658"/>
    </source>
</evidence>
<protein>
    <recommendedName>
        <fullName evidence="2">DH domain-containing protein</fullName>
    </recommendedName>
</protein>
<evidence type="ECO:0000313" key="4">
    <source>
        <dbReference type="Proteomes" id="UP000078046"/>
    </source>
</evidence>
<sequence>MYSKIEYKFYIIKQNTNKSIVCDSSVSSTSSKNDSSKANNSKSFGYNKAYHLKVKSTIQLDEICIEKETKLISIDQTYHCTNTTVTCVVPSCGYKEMKIPKNKLELIESVNKKILISKTFANVDVADIKIVENVDEIKIVKSVSVEFLDKQRRKLKYIIDEIINTEINYVEFVKYTIKNYLIYSIKDKNRPSDLSDGRLKMVFGNIKELENIHVNLILPQLKIAQYDYNLISKTFLDHESKLFKYLKYCRNKPFSEYIVNSNESYFEKIRYNIADNDGISSLLMKPIQRITRYQLLLKDIRDTVLKIGESAEIADKAYKLMIIIPNQANYMMDLSRLDGFNVDISIHGKVVITEKLKVLFDNDSKYQNVQVKQCFLLEHRFLIANIVEIHCSNIQDRYSFVCEYSTYDILCFNNENDLIMAENEQYSLILTPRKDESDTSAY</sequence>
<dbReference type="Pfam" id="PF00621">
    <property type="entry name" value="RhoGEF"/>
    <property type="match status" value="1"/>
</dbReference>
<evidence type="ECO:0000313" key="3">
    <source>
        <dbReference type="EMBL" id="OAF68906.1"/>
    </source>
</evidence>
<dbReference type="SMART" id="SM00325">
    <property type="entry name" value="RhoGEF"/>
    <property type="match status" value="1"/>
</dbReference>
<dbReference type="InterPro" id="IPR051336">
    <property type="entry name" value="RhoGEF_Guanine_NuclExch_SF"/>
</dbReference>
<dbReference type="PANTHER" id="PTHR22826:SF106">
    <property type="entry name" value="TRIO, ISOFORM A"/>
    <property type="match status" value="1"/>
</dbReference>
<dbReference type="Proteomes" id="UP000078046">
    <property type="component" value="Unassembled WGS sequence"/>
</dbReference>
<dbReference type="AlphaFoldDB" id="A0A177B3V3"/>
<dbReference type="SUPFAM" id="SSF48065">
    <property type="entry name" value="DBL homology domain (DH-domain)"/>
    <property type="match status" value="1"/>
</dbReference>
<dbReference type="GO" id="GO:0007411">
    <property type="term" value="P:axon guidance"/>
    <property type="evidence" value="ECO:0007669"/>
    <property type="project" value="TreeGrafter"/>
</dbReference>
<proteinExistence type="predicted"/>
<dbReference type="GO" id="GO:0019898">
    <property type="term" value="C:extrinsic component of membrane"/>
    <property type="evidence" value="ECO:0007669"/>
    <property type="project" value="TreeGrafter"/>
</dbReference>
<dbReference type="GO" id="GO:0005085">
    <property type="term" value="F:guanyl-nucleotide exchange factor activity"/>
    <property type="evidence" value="ECO:0007669"/>
    <property type="project" value="UniProtKB-KW"/>
</dbReference>
<dbReference type="PROSITE" id="PS50010">
    <property type="entry name" value="DH_2"/>
    <property type="match status" value="1"/>
</dbReference>
<name>A0A177B3V3_9BILA</name>
<comment type="caution">
    <text evidence="3">The sequence shown here is derived from an EMBL/GenBank/DDBJ whole genome shotgun (WGS) entry which is preliminary data.</text>
</comment>
<dbReference type="PANTHER" id="PTHR22826">
    <property type="entry name" value="RHO GUANINE EXCHANGE FACTOR-RELATED"/>
    <property type="match status" value="1"/>
</dbReference>
<accession>A0A177B3V3</accession>
<organism evidence="3 4">
    <name type="scientific">Intoshia linei</name>
    <dbReference type="NCBI Taxonomy" id="1819745"/>
    <lineage>
        <taxon>Eukaryota</taxon>
        <taxon>Metazoa</taxon>
        <taxon>Spiralia</taxon>
        <taxon>Lophotrochozoa</taxon>
        <taxon>Mesozoa</taxon>
        <taxon>Orthonectida</taxon>
        <taxon>Rhopaluridae</taxon>
        <taxon>Intoshia</taxon>
    </lineage>
</organism>
<keyword evidence="4" id="KW-1185">Reference proteome</keyword>
<dbReference type="Gene3D" id="1.20.900.10">
    <property type="entry name" value="Dbl homology (DH) domain"/>
    <property type="match status" value="1"/>
</dbReference>
<reference evidence="3 4" key="1">
    <citation type="submission" date="2016-04" db="EMBL/GenBank/DDBJ databases">
        <title>The genome of Intoshia linei affirms orthonectids as highly simplified spiralians.</title>
        <authorList>
            <person name="Mikhailov K.V."/>
            <person name="Slusarev G.S."/>
            <person name="Nikitin M.A."/>
            <person name="Logacheva M.D."/>
            <person name="Penin A."/>
            <person name="Aleoshin V."/>
            <person name="Panchin Y.V."/>
        </authorList>
    </citation>
    <scope>NUCLEOTIDE SEQUENCE [LARGE SCALE GENOMIC DNA]</scope>
    <source>
        <strain evidence="3">Intl2013</strain>
        <tissue evidence="3">Whole animal</tissue>
    </source>
</reference>